<keyword evidence="6" id="KW-0998">Cell outer membrane</keyword>
<reference evidence="11 12" key="1">
    <citation type="submission" date="2021-12" db="EMBL/GenBank/DDBJ databases">
        <title>Identification and characterization of A. suis stains in western Canada.</title>
        <authorList>
            <person name="Kulathunga D.G.R.S."/>
            <person name="De Oliveira Costa M."/>
        </authorList>
    </citation>
    <scope>NUCLEOTIDE SEQUENCE [LARGE SCALE GENOMIC DNA]</scope>
    <source>
        <strain evidence="11 12">18_292</strain>
    </source>
</reference>
<dbReference type="SUPFAM" id="SSF48452">
    <property type="entry name" value="TPR-like"/>
    <property type="match status" value="1"/>
</dbReference>
<evidence type="ECO:0000313" key="11">
    <source>
        <dbReference type="EMBL" id="MCQ9629718.1"/>
    </source>
</evidence>
<name>A0ABT1WTG6_ACTSU</name>
<dbReference type="InterPro" id="IPR007655">
    <property type="entry name" value="Slam_C"/>
</dbReference>
<evidence type="ECO:0000256" key="1">
    <source>
        <dbReference type="ARBA" id="ARBA00004571"/>
    </source>
</evidence>
<evidence type="ECO:0000313" key="12">
    <source>
        <dbReference type="Proteomes" id="UP001206331"/>
    </source>
</evidence>
<keyword evidence="3" id="KW-0812">Transmembrane</keyword>
<comment type="similarity">
    <text evidence="7">Belongs to the Slam family.</text>
</comment>
<evidence type="ECO:0000259" key="9">
    <source>
        <dbReference type="Pfam" id="PF04575"/>
    </source>
</evidence>
<accession>A0ABT1WTG6</accession>
<dbReference type="GeneID" id="34290850"/>
<proteinExistence type="inferred from homology"/>
<protein>
    <submittedName>
        <fullName evidence="11">Surface lipoprotein assembly modifier</fullName>
    </submittedName>
</protein>
<keyword evidence="11" id="KW-0449">Lipoprotein</keyword>
<feature type="domain" description="Surface lipoprotein assembly modifier C-terminal" evidence="9">
    <location>
        <begin position="190"/>
        <end position="480"/>
    </location>
</feature>
<keyword evidence="12" id="KW-1185">Reference proteome</keyword>
<gene>
    <name evidence="11" type="ORF">LZL92_05400</name>
</gene>
<evidence type="ECO:0000256" key="2">
    <source>
        <dbReference type="ARBA" id="ARBA00022452"/>
    </source>
</evidence>
<evidence type="ECO:0000256" key="8">
    <source>
        <dbReference type="SAM" id="SignalP"/>
    </source>
</evidence>
<sequence length="480" mass="56539">MFKKLAFLCAGLFYLLQFNIAYAEQQINTPEKNVEIAKLLKETPKLPELTINSIENIQQSEQDLLNNKLFVEQFLNNAIETGHLSSIKYLLAIYRQFQNSDPILILFAQAQIAKIQQQYAEAAKLYREILAIKPRLTPVRIQLAIVLFLSQQDKAAKEQFEKSLSEPQLPADIEQLIHLYLQALEQRNVWQVSLSANYLREDNVNHVSSERYIENTAFIKGESMLPQKAQGISYYFGLERDINLWNAHYLRIDNSLYGKNYWDQHDYDDITNRLSLGYVHKGSQQRFAILPFYEQQWYGGHRYKRSNGGRIEFNRWLNSNWQFSTAAEYARNFYSNSLSLNGKSKLASLTMLWRASPRTYFYLGADYAQERTKVRHYSYDLKTARIGWGQEWYGGISSRLSFSASKREYKDNLSLGSAFHFDKQREDRIYHINATVWKRDWHLWGITPKLNYHWKKQRSNFVSLYSYSDKSINIILEKTF</sequence>
<evidence type="ECO:0000256" key="3">
    <source>
        <dbReference type="ARBA" id="ARBA00022692"/>
    </source>
</evidence>
<dbReference type="Proteomes" id="UP001206331">
    <property type="component" value="Unassembled WGS sequence"/>
</dbReference>
<organism evidence="11 12">
    <name type="scientific">Actinobacillus suis</name>
    <dbReference type="NCBI Taxonomy" id="716"/>
    <lineage>
        <taxon>Bacteria</taxon>
        <taxon>Pseudomonadati</taxon>
        <taxon>Pseudomonadota</taxon>
        <taxon>Gammaproteobacteria</taxon>
        <taxon>Pasteurellales</taxon>
        <taxon>Pasteurellaceae</taxon>
        <taxon>Actinobacillus</taxon>
    </lineage>
</organism>
<feature type="signal peptide" evidence="8">
    <location>
        <begin position="1"/>
        <end position="23"/>
    </location>
</feature>
<dbReference type="Gene3D" id="1.25.40.10">
    <property type="entry name" value="Tetratricopeptide repeat domain"/>
    <property type="match status" value="1"/>
</dbReference>
<keyword evidence="4 8" id="KW-0732">Signal</keyword>
<keyword evidence="2" id="KW-1134">Transmembrane beta strand</keyword>
<feature type="chain" id="PRO_5045602633" evidence="8">
    <location>
        <begin position="24"/>
        <end position="480"/>
    </location>
</feature>
<comment type="caution">
    <text evidence="11">The sequence shown here is derived from an EMBL/GenBank/DDBJ whole genome shotgun (WGS) entry which is preliminary data.</text>
</comment>
<keyword evidence="5" id="KW-0472">Membrane</keyword>
<feature type="domain" description="Surface lipoprotein assembly modifier N-terminal TPR repeats region" evidence="10">
    <location>
        <begin position="58"/>
        <end position="160"/>
    </location>
</feature>
<dbReference type="Pfam" id="PF24575">
    <property type="entry name" value="TPR_Slam"/>
    <property type="match status" value="1"/>
</dbReference>
<comment type="subcellular location">
    <subcellularLocation>
        <location evidence="1">Cell outer membrane</location>
        <topology evidence="1">Multi-pass membrane protein</topology>
    </subcellularLocation>
</comment>
<dbReference type="RefSeq" id="WP_014991000.1">
    <property type="nucleotide sequence ID" value="NZ_CP090556.1"/>
</dbReference>
<evidence type="ECO:0000256" key="7">
    <source>
        <dbReference type="ARBA" id="ARBA00023609"/>
    </source>
</evidence>
<dbReference type="EMBL" id="JAJUPA010000004">
    <property type="protein sequence ID" value="MCQ9629718.1"/>
    <property type="molecule type" value="Genomic_DNA"/>
</dbReference>
<dbReference type="InterPro" id="IPR057556">
    <property type="entry name" value="TPR_Slam"/>
</dbReference>
<evidence type="ECO:0000256" key="4">
    <source>
        <dbReference type="ARBA" id="ARBA00022729"/>
    </source>
</evidence>
<evidence type="ECO:0000256" key="5">
    <source>
        <dbReference type="ARBA" id="ARBA00023136"/>
    </source>
</evidence>
<dbReference type="Pfam" id="PF04575">
    <property type="entry name" value="SlipAM"/>
    <property type="match status" value="1"/>
</dbReference>
<evidence type="ECO:0000256" key="6">
    <source>
        <dbReference type="ARBA" id="ARBA00023237"/>
    </source>
</evidence>
<evidence type="ECO:0000259" key="10">
    <source>
        <dbReference type="Pfam" id="PF24575"/>
    </source>
</evidence>
<dbReference type="InterPro" id="IPR011990">
    <property type="entry name" value="TPR-like_helical_dom_sf"/>
</dbReference>